<dbReference type="Proteomes" id="UP000265515">
    <property type="component" value="Unassembled WGS sequence"/>
</dbReference>
<feature type="compositionally biased region" description="Basic and acidic residues" evidence="1">
    <location>
        <begin position="482"/>
        <end position="496"/>
    </location>
</feature>
<reference evidence="3 4" key="1">
    <citation type="journal article" date="2018" name="Cell">
        <title>The Chara Genome: Secondary Complexity and Implications for Plant Terrestrialization.</title>
        <authorList>
            <person name="Nishiyama T."/>
            <person name="Sakayama H."/>
            <person name="Vries J.D."/>
            <person name="Buschmann H."/>
            <person name="Saint-Marcoux D."/>
            <person name="Ullrich K.K."/>
            <person name="Haas F.B."/>
            <person name="Vanderstraeten L."/>
            <person name="Becker D."/>
            <person name="Lang D."/>
            <person name="Vosolsobe S."/>
            <person name="Rombauts S."/>
            <person name="Wilhelmsson P.K.I."/>
            <person name="Janitza P."/>
            <person name="Kern R."/>
            <person name="Heyl A."/>
            <person name="Rumpler F."/>
            <person name="Villalobos L.I.A.C."/>
            <person name="Clay J.M."/>
            <person name="Skokan R."/>
            <person name="Toyoda A."/>
            <person name="Suzuki Y."/>
            <person name="Kagoshima H."/>
            <person name="Schijlen E."/>
            <person name="Tajeshwar N."/>
            <person name="Catarino B."/>
            <person name="Hetherington A.J."/>
            <person name="Saltykova A."/>
            <person name="Bonnot C."/>
            <person name="Breuninger H."/>
            <person name="Symeonidi A."/>
            <person name="Radhakrishnan G.V."/>
            <person name="Van Nieuwerburgh F."/>
            <person name="Deforce D."/>
            <person name="Chang C."/>
            <person name="Karol K.G."/>
            <person name="Hedrich R."/>
            <person name="Ulvskov P."/>
            <person name="Glockner G."/>
            <person name="Delwiche C.F."/>
            <person name="Petrasek J."/>
            <person name="Van de Peer Y."/>
            <person name="Friml J."/>
            <person name="Beilby M."/>
            <person name="Dolan L."/>
            <person name="Kohara Y."/>
            <person name="Sugano S."/>
            <person name="Fujiyama A."/>
            <person name="Delaux P.-M."/>
            <person name="Quint M."/>
            <person name="TheiBen G."/>
            <person name="Hagemann M."/>
            <person name="Harholt J."/>
            <person name="Dunand C."/>
            <person name="Zachgo S."/>
            <person name="Langdale J."/>
            <person name="Maumus F."/>
            <person name="Straeten D.V.D."/>
            <person name="Gould S.B."/>
            <person name="Rensing S.A."/>
        </authorList>
    </citation>
    <scope>NUCLEOTIDE SEQUENCE [LARGE SCALE GENOMIC DNA]</scope>
    <source>
        <strain evidence="3 4">S276</strain>
    </source>
</reference>
<evidence type="ECO:0000313" key="3">
    <source>
        <dbReference type="EMBL" id="GBG62432.1"/>
    </source>
</evidence>
<feature type="region of interest" description="Disordered" evidence="1">
    <location>
        <begin position="460"/>
        <end position="515"/>
    </location>
</feature>
<evidence type="ECO:0000256" key="2">
    <source>
        <dbReference type="SAM" id="Phobius"/>
    </source>
</evidence>
<evidence type="ECO:0000313" key="4">
    <source>
        <dbReference type="Proteomes" id="UP000265515"/>
    </source>
</evidence>
<dbReference type="EMBL" id="BFEA01000028">
    <property type="protein sequence ID" value="GBG62432.1"/>
    <property type="molecule type" value="Genomic_DNA"/>
</dbReference>
<keyword evidence="2" id="KW-0812">Transmembrane</keyword>
<feature type="compositionally biased region" description="Basic and acidic residues" evidence="1">
    <location>
        <begin position="461"/>
        <end position="473"/>
    </location>
</feature>
<feature type="compositionally biased region" description="Basic and acidic residues" evidence="1">
    <location>
        <begin position="331"/>
        <end position="345"/>
    </location>
</feature>
<name>A0A388JXG6_CHABU</name>
<keyword evidence="4" id="KW-1185">Reference proteome</keyword>
<sequence length="737" mass="84059">MNRELEPWDCTWEPRRIRRGVEMSVPPSYEWKGTTCDWRGYEIVSELSYLWIERVWNPLREEEGWEEIAEGRVESIGTIVLSEQGWHLFCTTLAAGQDPMWLLGDAEARARQAGERFANKGWDTVSSRVVMGGRKEFKPPGTRTKIWVPEFVADWFGGFEHVTEVADTMERTHVDCAWLAEEFYRTSLKFRPFHGDRARDVLIILEIERNDRQEVAPETREAIIRREVAATPCYVDNVFKLFEEPWGQANMGKIAKIREWDVWSLVGKGMALEEEAEELRSEGSQGTGRGTERNEASVKDRESAKPEGTREDGKDLSTGESSGKAGGSKRGPQENRAGRDNERASLRNSGGTTPKKMKVSDARREEQLTRDDIEKIDRYRFVSMGYFLAEYEHASRKVWTLSEHNKCFVFLMNFTNAEQRDLIRGAEGRLVWNKIRQNLEQKDFDQYLCHTLREARKRKKALDSEKSELEKGLSDSAVGTSDAKKVGSQKDAENVRRNHRWSREKKNESGGERKEIPAKVRVVATHTCERTLDAPDEKGIEEQRVLGGVAITLPHTASNLDKECDDKGTSSVSNPGYERKAAGEIATRKTAARLCGESAHQLRELCRNSGGVLEAGNCKANEASEIASSSRRIEEGVGPLMDDTAETNAQPISQSVQHMKMPTSTKNQPKPRRGYHTLNLPRLYARHTARRKERMKKLGQHKLHQWVKIVDRLCCLLLLISYIIATIRIFRGNMFKK</sequence>
<feature type="compositionally biased region" description="Basic and acidic residues" evidence="1">
    <location>
        <begin position="504"/>
        <end position="515"/>
    </location>
</feature>
<dbReference type="Gramene" id="GBG62432">
    <property type="protein sequence ID" value="GBG62432"/>
    <property type="gene ID" value="CBR_g30386"/>
</dbReference>
<feature type="region of interest" description="Disordered" evidence="1">
    <location>
        <begin position="276"/>
        <end position="366"/>
    </location>
</feature>
<evidence type="ECO:0000256" key="1">
    <source>
        <dbReference type="SAM" id="MobiDB-lite"/>
    </source>
</evidence>
<proteinExistence type="predicted"/>
<organism evidence="3 4">
    <name type="scientific">Chara braunii</name>
    <name type="common">Braun's stonewort</name>
    <dbReference type="NCBI Taxonomy" id="69332"/>
    <lineage>
        <taxon>Eukaryota</taxon>
        <taxon>Viridiplantae</taxon>
        <taxon>Streptophyta</taxon>
        <taxon>Charophyceae</taxon>
        <taxon>Charales</taxon>
        <taxon>Characeae</taxon>
        <taxon>Chara</taxon>
    </lineage>
</organism>
<keyword evidence="2" id="KW-1133">Transmembrane helix</keyword>
<protein>
    <submittedName>
        <fullName evidence="3">Uncharacterized protein</fullName>
    </submittedName>
</protein>
<dbReference type="AlphaFoldDB" id="A0A388JXG6"/>
<keyword evidence="2" id="KW-0472">Membrane</keyword>
<feature type="transmembrane region" description="Helical" evidence="2">
    <location>
        <begin position="709"/>
        <end position="730"/>
    </location>
</feature>
<accession>A0A388JXG6</accession>
<comment type="caution">
    <text evidence="3">The sequence shown here is derived from an EMBL/GenBank/DDBJ whole genome shotgun (WGS) entry which is preliminary data.</text>
</comment>
<gene>
    <name evidence="3" type="ORF">CBR_g30386</name>
</gene>
<feature type="compositionally biased region" description="Basic and acidic residues" evidence="1">
    <location>
        <begin position="290"/>
        <end position="317"/>
    </location>
</feature>